<feature type="non-terminal residue" evidence="1">
    <location>
        <position position="1"/>
    </location>
</feature>
<name>A0A371FT98_MUCPR</name>
<keyword evidence="2" id="KW-1185">Reference proteome</keyword>
<evidence type="ECO:0000313" key="2">
    <source>
        <dbReference type="Proteomes" id="UP000257109"/>
    </source>
</evidence>
<reference evidence="1" key="1">
    <citation type="submission" date="2018-05" db="EMBL/GenBank/DDBJ databases">
        <title>Draft genome of Mucuna pruriens seed.</title>
        <authorList>
            <person name="Nnadi N.E."/>
            <person name="Vos R."/>
            <person name="Hasami M.H."/>
            <person name="Devisetty U.K."/>
            <person name="Aguiy J.C."/>
        </authorList>
    </citation>
    <scope>NUCLEOTIDE SEQUENCE [LARGE SCALE GENOMIC DNA]</scope>
    <source>
        <strain evidence="1">JCA_2017</strain>
    </source>
</reference>
<dbReference type="AlphaFoldDB" id="A0A371FT98"/>
<protein>
    <recommendedName>
        <fullName evidence="3">Copia protein</fullName>
    </recommendedName>
</protein>
<proteinExistence type="predicted"/>
<sequence>MQNCKPRNAPIIKGDRFNKEQCAKMQLKCMLVYKRVDKLEIMGYTYLDLVGCLDDKKSTSRYVFMMVGVQYPRRVRNKLLLLLLDFAFVESIARPLRNDKASSGSKHLELKYLTIKDLVKDGSIMVEHIDTDSMLADSLTKELRPIVFERHVESIDIVSSFD</sequence>
<comment type="caution">
    <text evidence="1">The sequence shown here is derived from an EMBL/GenBank/DDBJ whole genome shotgun (WGS) entry which is preliminary data.</text>
</comment>
<gene>
    <name evidence="1" type="ORF">CR513_37800</name>
</gene>
<evidence type="ECO:0000313" key="1">
    <source>
        <dbReference type="EMBL" id="RDX81512.1"/>
    </source>
</evidence>
<dbReference type="EMBL" id="QJKJ01007908">
    <property type="protein sequence ID" value="RDX81512.1"/>
    <property type="molecule type" value="Genomic_DNA"/>
</dbReference>
<organism evidence="1 2">
    <name type="scientific">Mucuna pruriens</name>
    <name type="common">Velvet bean</name>
    <name type="synonym">Dolichos pruriens</name>
    <dbReference type="NCBI Taxonomy" id="157652"/>
    <lineage>
        <taxon>Eukaryota</taxon>
        <taxon>Viridiplantae</taxon>
        <taxon>Streptophyta</taxon>
        <taxon>Embryophyta</taxon>
        <taxon>Tracheophyta</taxon>
        <taxon>Spermatophyta</taxon>
        <taxon>Magnoliopsida</taxon>
        <taxon>eudicotyledons</taxon>
        <taxon>Gunneridae</taxon>
        <taxon>Pentapetalae</taxon>
        <taxon>rosids</taxon>
        <taxon>fabids</taxon>
        <taxon>Fabales</taxon>
        <taxon>Fabaceae</taxon>
        <taxon>Papilionoideae</taxon>
        <taxon>50 kb inversion clade</taxon>
        <taxon>NPAAA clade</taxon>
        <taxon>indigoferoid/millettioid clade</taxon>
        <taxon>Phaseoleae</taxon>
        <taxon>Mucuna</taxon>
    </lineage>
</organism>
<dbReference type="Proteomes" id="UP000257109">
    <property type="component" value="Unassembled WGS sequence"/>
</dbReference>
<dbReference type="OrthoDB" id="3344688at2759"/>
<feature type="non-terminal residue" evidence="1">
    <location>
        <position position="162"/>
    </location>
</feature>
<accession>A0A371FT98</accession>
<evidence type="ECO:0008006" key="3">
    <source>
        <dbReference type="Google" id="ProtNLM"/>
    </source>
</evidence>